<reference evidence="2" key="1">
    <citation type="submission" date="2013-07" db="EMBL/GenBank/DDBJ databases">
        <authorList>
            <person name="McIlroy S."/>
        </authorList>
    </citation>
    <scope>NUCLEOTIDE SEQUENCE [LARGE SCALE GENOMIC DNA]</scope>
    <source>
        <strain evidence="2">Run_A_D11</strain>
    </source>
</reference>
<dbReference type="PANTHER" id="PTHR45011">
    <property type="entry name" value="DAP3-BINDING CELL DEATH ENHANCER 1"/>
    <property type="match status" value="1"/>
</dbReference>
<reference evidence="2" key="2">
    <citation type="submission" date="2014-03" db="EMBL/GenBank/DDBJ databases">
        <title>Candidatus Competibacter-lineage genomes retrieved from metagenomes reveal functional metabolic diversity.</title>
        <authorList>
            <person name="McIlroy S.J."/>
            <person name="Albertsen M."/>
            <person name="Andresen E.K."/>
            <person name="Saunders A.M."/>
            <person name="Kristiansen R."/>
            <person name="Stokholm-Bjerregaard M."/>
            <person name="Nielsen K.L."/>
            <person name="Nielsen P.H."/>
        </authorList>
    </citation>
    <scope>NUCLEOTIDE SEQUENCE</scope>
    <source>
        <strain evidence="2">Run_A_D11</strain>
    </source>
</reference>
<accession>W6M7U5</accession>
<dbReference type="SMART" id="SM00671">
    <property type="entry name" value="SEL1"/>
    <property type="match status" value="2"/>
</dbReference>
<dbReference type="PANTHER" id="PTHR45011:SF1">
    <property type="entry name" value="DAP3-BINDING CELL DEATH ENHANCER 1"/>
    <property type="match status" value="1"/>
</dbReference>
<gene>
    <name evidence="2" type="ORF">BN873_790022</name>
</gene>
<dbReference type="Pfam" id="PF08238">
    <property type="entry name" value="Sel1"/>
    <property type="match status" value="2"/>
</dbReference>
<feature type="signal peptide" evidence="1">
    <location>
        <begin position="1"/>
        <end position="21"/>
    </location>
</feature>
<name>W6M7U5_9GAMM</name>
<keyword evidence="3" id="KW-1185">Reference proteome</keyword>
<evidence type="ECO:0000256" key="1">
    <source>
        <dbReference type="SAM" id="SignalP"/>
    </source>
</evidence>
<evidence type="ECO:0000313" key="2">
    <source>
        <dbReference type="EMBL" id="CDI04041.1"/>
    </source>
</evidence>
<dbReference type="InterPro" id="IPR052748">
    <property type="entry name" value="ISR_Activator"/>
</dbReference>
<dbReference type="Proteomes" id="UP000035760">
    <property type="component" value="Unassembled WGS sequence"/>
</dbReference>
<comment type="caution">
    <text evidence="2">The sequence shown here is derived from an EMBL/GenBank/DDBJ whole genome shotgun (WGS) entry which is preliminary data.</text>
</comment>
<dbReference type="AlphaFoldDB" id="W6M7U5"/>
<keyword evidence="1" id="KW-0732">Signal</keyword>
<dbReference type="STRING" id="1400863.BN873_790022"/>
<dbReference type="Gene3D" id="1.25.40.10">
    <property type="entry name" value="Tetratricopeptide repeat domain"/>
    <property type="match status" value="1"/>
</dbReference>
<protein>
    <submittedName>
        <fullName evidence="2">Sel1 domain protein repeat-containing protein</fullName>
    </submittedName>
</protein>
<dbReference type="OrthoDB" id="9204495at2"/>
<dbReference type="SUPFAM" id="SSF81901">
    <property type="entry name" value="HCP-like"/>
    <property type="match status" value="1"/>
</dbReference>
<dbReference type="RefSeq" id="WP_053085406.1">
    <property type="nucleotide sequence ID" value="NZ_CBTJ020000090.1"/>
</dbReference>
<sequence>MNRSVLLLLVGSLSGAAPAWAADGDWDRARTAHERGDYAAELAIVRPLADKGYPFAQFNLGVLYDDGKGVPMDDRQAIEWYRKAAEQGFSQAQINLGLMYENGEGTPVDLVKAYFWYTLADVQGDGQAPAAKNDIARKMAPAQIKEAEQQAKDYQATHKFVIPPTPALPGSGTSHGNG</sequence>
<dbReference type="InterPro" id="IPR006597">
    <property type="entry name" value="Sel1-like"/>
</dbReference>
<organism evidence="2 3">
    <name type="scientific">Candidatus Competibacter denitrificans Run_A_D11</name>
    <dbReference type="NCBI Taxonomy" id="1400863"/>
    <lineage>
        <taxon>Bacteria</taxon>
        <taxon>Pseudomonadati</taxon>
        <taxon>Pseudomonadota</taxon>
        <taxon>Gammaproteobacteria</taxon>
        <taxon>Candidatus Competibacteraceae</taxon>
        <taxon>Candidatus Competibacter</taxon>
    </lineage>
</organism>
<feature type="chain" id="PRO_5004880346" evidence="1">
    <location>
        <begin position="22"/>
        <end position="178"/>
    </location>
</feature>
<proteinExistence type="predicted"/>
<dbReference type="InterPro" id="IPR011990">
    <property type="entry name" value="TPR-like_helical_dom_sf"/>
</dbReference>
<dbReference type="EMBL" id="CBTJ020000090">
    <property type="protein sequence ID" value="CDI04041.1"/>
    <property type="molecule type" value="Genomic_DNA"/>
</dbReference>
<evidence type="ECO:0000313" key="3">
    <source>
        <dbReference type="Proteomes" id="UP000035760"/>
    </source>
</evidence>